<dbReference type="EMBL" id="FXZB01000008">
    <property type="protein sequence ID" value="SMX75047.1"/>
    <property type="molecule type" value="Genomic_DNA"/>
</dbReference>
<feature type="region of interest" description="Disordered" evidence="1">
    <location>
        <begin position="38"/>
        <end position="69"/>
    </location>
</feature>
<evidence type="ECO:0000313" key="6">
    <source>
        <dbReference type="Proteomes" id="UP000234300"/>
    </source>
</evidence>
<feature type="region of interest" description="Disordered" evidence="1">
    <location>
        <begin position="252"/>
        <end position="275"/>
    </location>
</feature>
<evidence type="ECO:0000256" key="1">
    <source>
        <dbReference type="SAM" id="MobiDB-lite"/>
    </source>
</evidence>
<reference evidence="5 7" key="2">
    <citation type="submission" date="2017-03" db="EMBL/GenBank/DDBJ databases">
        <authorList>
            <person name="Monnet C."/>
        </authorList>
    </citation>
    <scope>NUCLEOTIDE SEQUENCE [LARGE SCALE GENOMIC DNA]</scope>
    <source>
        <strain evidence="7">ATCC 9175</strain>
        <strain evidence="5">CNRZ 920</strain>
    </source>
</reference>
<name>A0A2H1IIK3_BREAU</name>
<evidence type="ECO:0000313" key="2">
    <source>
        <dbReference type="EMBL" id="SMX75047.1"/>
    </source>
</evidence>
<gene>
    <name evidence="2" type="ORF">BAUR9175_01366</name>
    <name evidence="4" type="ORF">BAUR920_02741</name>
    <name evidence="3" type="ORF">BAURA86_01217</name>
</gene>
<evidence type="ECO:0000313" key="4">
    <source>
        <dbReference type="EMBL" id="SMX93920.1"/>
    </source>
</evidence>
<dbReference type="EMBL" id="FXZI01000003">
    <property type="protein sequence ID" value="SMX81797.1"/>
    <property type="molecule type" value="Genomic_DNA"/>
</dbReference>
<accession>A0A2H1IIK3</accession>
<sequence>MQTCDVDSPRPSLLGQRTVSRAVGAGMFALVIGLSGCSGSESAVGGSSGDSTEDSAQSNSSAAGTMSPDDQIAYGCQLADKVKTDFPDSQAWTDSPPELGEDRVLSELMSIGSLFGGAAPMGDPVDQEVQDLGRELVGAVNTLQRDQFGPLVDSTISVCGDFLSTSYEGQPSAADTSETGQTVYGCRIVEQTLEQYPDAAAWESEEPKFGDDPVWNEVAAAGGLFGSGGGGTSEPVDAELEKIGYELISDGATMDTDGLSTSLDQARESCSNFDA</sequence>
<keyword evidence="7" id="KW-1185">Reference proteome</keyword>
<proteinExistence type="predicted"/>
<dbReference type="Proteomes" id="UP000234289">
    <property type="component" value="Unassembled WGS sequence"/>
</dbReference>
<evidence type="ECO:0000313" key="3">
    <source>
        <dbReference type="EMBL" id="SMX81797.1"/>
    </source>
</evidence>
<dbReference type="EMBL" id="FXZG01000017">
    <property type="protein sequence ID" value="SMX93920.1"/>
    <property type="molecule type" value="Genomic_DNA"/>
</dbReference>
<evidence type="ECO:0000313" key="7">
    <source>
        <dbReference type="Proteomes" id="UP000234525"/>
    </source>
</evidence>
<reference evidence="2 6" key="1">
    <citation type="submission" date="2017-03" db="EMBL/GenBank/DDBJ databases">
        <authorList>
            <person name="Afonso C.L."/>
            <person name="Miller P.J."/>
            <person name="Scott M.A."/>
            <person name="Spackman E."/>
            <person name="Goraichik I."/>
            <person name="Dimitrov K.M."/>
            <person name="Suarez D.L."/>
            <person name="Swayne D.E."/>
        </authorList>
    </citation>
    <scope>NUCLEOTIDE SEQUENCE [LARGE SCALE GENOMIC DNA]</scope>
    <source>
        <strain evidence="3">8</strain>
        <strain evidence="6">8(6)</strain>
        <strain evidence="2">ATCC 9175</strain>
        <strain evidence="4">CNRZ 920</strain>
    </source>
</reference>
<organism evidence="2 7">
    <name type="scientific">Brevibacterium aurantiacum</name>
    <dbReference type="NCBI Taxonomy" id="273384"/>
    <lineage>
        <taxon>Bacteria</taxon>
        <taxon>Bacillati</taxon>
        <taxon>Actinomycetota</taxon>
        <taxon>Actinomycetes</taxon>
        <taxon>Micrococcales</taxon>
        <taxon>Brevibacteriaceae</taxon>
        <taxon>Brevibacterium</taxon>
    </lineage>
</organism>
<feature type="compositionally biased region" description="Polar residues" evidence="1">
    <location>
        <begin position="54"/>
        <end position="64"/>
    </location>
</feature>
<evidence type="ECO:0000313" key="5">
    <source>
        <dbReference type="Proteomes" id="UP000234289"/>
    </source>
</evidence>
<dbReference type="Proteomes" id="UP000234525">
    <property type="component" value="Unassembled WGS sequence"/>
</dbReference>
<feature type="compositionally biased region" description="Polar residues" evidence="1">
    <location>
        <begin position="258"/>
        <end position="275"/>
    </location>
</feature>
<protein>
    <submittedName>
        <fullName evidence="2">Uncharacterized protein</fullName>
    </submittedName>
</protein>
<dbReference type="Proteomes" id="UP000234300">
    <property type="component" value="Unassembled WGS sequence"/>
</dbReference>
<dbReference type="AlphaFoldDB" id="A0A2H1IIK3"/>